<accession>A0ACB9THQ1</accession>
<dbReference type="Proteomes" id="UP001056778">
    <property type="component" value="Chromosome 3"/>
</dbReference>
<name>A0ACB9THQ1_HOLOL</name>
<proteinExistence type="predicted"/>
<sequence>MFHSGSGGSAGYSDGSSSFHQHLQQSPVFVPSSRAVPQYPSPAGTHFGAAAHQSSWPHSAGGYGDVAGPSAHGLGASAHAGALSAGQFYAQNMMMNTWRAYDSTGFQRTSPYGTIYLISVGAKIGKIEITKWNFLFKVTPLFKVAPSYGMCYGEARSNSYEAQRIYRERYPLRQVPNVRTFIDVHRRLREDGCFRKPKLNSGVSRTRRTVRNEETVLRMVENNPRTSTRKTSLAICMQIVTDTHIVIDKIRVMKIPFFKFSLFFLADGAMEFQFGEGRECVNCGAISTPLWRRDGTGHYLCNACGLYHKMNGMNRPLIKPSKRLVSYLLAPCILQLNTSLQTATRRLGLCCTNCGTRTTTLWRRNNDGEPVCNACGLYFKLHGVNRPLAMRKDGIQTRKRKPKKPVGGDREENGTSSVDDAKSTVIHHNNQHQINQPTTSHNHTHVAQSQAEAASKLSANDRPFLGHTSLLPATSTGTIKSEPGYEYSCLQNQSYPYQQIFGFPSGSPNNAEVAYHHQHHVTAAAKLMASS</sequence>
<gene>
    <name evidence="1" type="ORF">MML48_3g00014862</name>
</gene>
<dbReference type="EMBL" id="CM043017">
    <property type="protein sequence ID" value="KAI4466319.1"/>
    <property type="molecule type" value="Genomic_DNA"/>
</dbReference>
<evidence type="ECO:0000313" key="2">
    <source>
        <dbReference type="Proteomes" id="UP001056778"/>
    </source>
</evidence>
<organism evidence="1 2">
    <name type="scientific">Holotrichia oblita</name>
    <name type="common">Chafer beetle</name>
    <dbReference type="NCBI Taxonomy" id="644536"/>
    <lineage>
        <taxon>Eukaryota</taxon>
        <taxon>Metazoa</taxon>
        <taxon>Ecdysozoa</taxon>
        <taxon>Arthropoda</taxon>
        <taxon>Hexapoda</taxon>
        <taxon>Insecta</taxon>
        <taxon>Pterygota</taxon>
        <taxon>Neoptera</taxon>
        <taxon>Endopterygota</taxon>
        <taxon>Coleoptera</taxon>
        <taxon>Polyphaga</taxon>
        <taxon>Scarabaeiformia</taxon>
        <taxon>Scarabaeidae</taxon>
        <taxon>Melolonthinae</taxon>
        <taxon>Holotrichia</taxon>
    </lineage>
</organism>
<protein>
    <submittedName>
        <fullName evidence="1">Transcription factor gata family member</fullName>
    </submittedName>
</protein>
<evidence type="ECO:0000313" key="1">
    <source>
        <dbReference type="EMBL" id="KAI4466319.1"/>
    </source>
</evidence>
<reference evidence="1" key="1">
    <citation type="submission" date="2022-04" db="EMBL/GenBank/DDBJ databases">
        <title>Chromosome-scale genome assembly of Holotrichia oblita Faldermann.</title>
        <authorList>
            <person name="Rongchong L."/>
        </authorList>
    </citation>
    <scope>NUCLEOTIDE SEQUENCE</scope>
    <source>
        <strain evidence="1">81SQS9</strain>
    </source>
</reference>
<keyword evidence="2" id="KW-1185">Reference proteome</keyword>
<comment type="caution">
    <text evidence="1">The sequence shown here is derived from an EMBL/GenBank/DDBJ whole genome shotgun (WGS) entry which is preliminary data.</text>
</comment>